<evidence type="ECO:0000256" key="5">
    <source>
        <dbReference type="ARBA" id="ARBA00023212"/>
    </source>
</evidence>
<feature type="compositionally biased region" description="Basic and acidic residues" evidence="6">
    <location>
        <begin position="300"/>
        <end position="325"/>
    </location>
</feature>
<dbReference type="InterPro" id="IPR029197">
    <property type="entry name" value="CKAP2_C"/>
</dbReference>
<comment type="similarity">
    <text evidence="2">Belongs to the CKAP2 family.</text>
</comment>
<dbReference type="InterPro" id="IPR026165">
    <property type="entry name" value="CKAP2_fam"/>
</dbReference>
<dbReference type="GO" id="GO:0007026">
    <property type="term" value="P:negative regulation of microtubule depolymerization"/>
    <property type="evidence" value="ECO:0007669"/>
    <property type="project" value="TreeGrafter"/>
</dbReference>
<evidence type="ECO:0000256" key="2">
    <source>
        <dbReference type="ARBA" id="ARBA00009468"/>
    </source>
</evidence>
<evidence type="ECO:0000259" key="7">
    <source>
        <dbReference type="Pfam" id="PF15297"/>
    </source>
</evidence>
<keyword evidence="4" id="KW-0597">Phosphoprotein</keyword>
<organism evidence="8 9">
    <name type="scientific">Betta splendens</name>
    <name type="common">Siamese fighting fish</name>
    <dbReference type="NCBI Taxonomy" id="158456"/>
    <lineage>
        <taxon>Eukaryota</taxon>
        <taxon>Metazoa</taxon>
        <taxon>Chordata</taxon>
        <taxon>Craniata</taxon>
        <taxon>Vertebrata</taxon>
        <taxon>Euteleostomi</taxon>
        <taxon>Actinopterygii</taxon>
        <taxon>Neopterygii</taxon>
        <taxon>Teleostei</taxon>
        <taxon>Neoteleostei</taxon>
        <taxon>Acanthomorphata</taxon>
        <taxon>Anabantaria</taxon>
        <taxon>Anabantiformes</taxon>
        <taxon>Anabantoidei</taxon>
        <taxon>Osphronemidae</taxon>
        <taxon>Betta</taxon>
    </lineage>
</organism>
<name>A0A6P7PB11_BETSP</name>
<comment type="subcellular location">
    <subcellularLocation>
        <location evidence="1">Cytoplasm</location>
        <location evidence="1">Cytoskeleton</location>
    </subcellularLocation>
</comment>
<dbReference type="PANTHER" id="PTHR16076">
    <property type="entry name" value="CYTOSKELETON ASSOCIATED PROTEIN 2-RELATED"/>
    <property type="match status" value="1"/>
</dbReference>
<keyword evidence="5" id="KW-0206">Cytoskeleton</keyword>
<reference evidence="9" key="1">
    <citation type="submission" date="2025-08" db="UniProtKB">
        <authorList>
            <consortium name="RefSeq"/>
        </authorList>
    </citation>
    <scope>IDENTIFICATION</scope>
</reference>
<dbReference type="GO" id="GO:0015630">
    <property type="term" value="C:microtubule cytoskeleton"/>
    <property type="evidence" value="ECO:0007669"/>
    <property type="project" value="TreeGrafter"/>
</dbReference>
<keyword evidence="8" id="KW-1185">Reference proteome</keyword>
<sequence length="447" mass="49263">MDIVAISSKKLGNKKENKENTRPAQGNKSFIKRHKTIVAPFQLKPETEKQTLKKHVPFKTNTEQVDTTSSKAPSMVNPVQKERKEAVSNNVRIIAEEVAKPTSAMPSKSAPGMYKGKVVQSKIGSIWKASARATVIQNPGNVTKSRSRSVSDLARCGPQKPASSSVITRPPVSSCHPGKTVPATLAKTSSKNTNVAPTKVSGSQTSKINISVTDKVMKAPVCNKLSQYRLTMETTEQRRAKLAKWMASKGKTLKRPAMMTSAPPKSFAKSKVVVNLCDVLEAMATPSRCNDDLEQEMSEVELKDKKPKEESKESEQVKKEPKESLKQGGGADEVESDNEGVSTPRMEIASVVKYSVKTTPYLQSVKKTIEGERGTSRRRSNIKDLKFLTPVRRSCRIQHKSSHLPSMLVDHDPCVSSLAELVKLDDDPNAYIYRKNPALLEDLPDQR</sequence>
<feature type="compositionally biased region" description="Polar residues" evidence="6">
    <location>
        <begin position="141"/>
        <end position="150"/>
    </location>
</feature>
<feature type="region of interest" description="Disordered" evidence="6">
    <location>
        <begin position="141"/>
        <end position="177"/>
    </location>
</feature>
<evidence type="ECO:0000256" key="1">
    <source>
        <dbReference type="ARBA" id="ARBA00004245"/>
    </source>
</evidence>
<dbReference type="Proteomes" id="UP000515150">
    <property type="component" value="Chromosome 14"/>
</dbReference>
<gene>
    <name evidence="9" type="primary">si:ch211-266i6.3</name>
</gene>
<feature type="compositionally biased region" description="Polar residues" evidence="6">
    <location>
        <begin position="59"/>
        <end position="72"/>
    </location>
</feature>
<dbReference type="GeneID" id="114869370"/>
<feature type="region of interest" description="Disordered" evidence="6">
    <location>
        <begin position="290"/>
        <end position="344"/>
    </location>
</feature>
<feature type="region of interest" description="Disordered" evidence="6">
    <location>
        <begin position="1"/>
        <end position="34"/>
    </location>
</feature>
<accession>A0A6P7PB11</accession>
<evidence type="ECO:0000256" key="6">
    <source>
        <dbReference type="SAM" id="MobiDB-lite"/>
    </source>
</evidence>
<dbReference type="PANTHER" id="PTHR16076:SF8">
    <property type="entry name" value="CYTOSKELETON-ASSOCIATED PROTEIN 2"/>
    <property type="match status" value="1"/>
</dbReference>
<dbReference type="Pfam" id="PF15297">
    <property type="entry name" value="CKAP2_C"/>
    <property type="match status" value="1"/>
</dbReference>
<evidence type="ECO:0000313" key="9">
    <source>
        <dbReference type="RefSeq" id="XP_029029401.1"/>
    </source>
</evidence>
<protein>
    <submittedName>
        <fullName evidence="9">Cytoskeleton-associated protein 2 isoform X2</fullName>
    </submittedName>
</protein>
<dbReference type="RefSeq" id="XP_029029401.1">
    <property type="nucleotide sequence ID" value="XM_029173568.3"/>
</dbReference>
<feature type="region of interest" description="Disordered" evidence="6">
    <location>
        <begin position="55"/>
        <end position="88"/>
    </location>
</feature>
<evidence type="ECO:0000256" key="4">
    <source>
        <dbReference type="ARBA" id="ARBA00022553"/>
    </source>
</evidence>
<keyword evidence="3" id="KW-0963">Cytoplasm</keyword>
<proteinExistence type="inferred from homology"/>
<dbReference type="AlphaFoldDB" id="A0A6P7PB11"/>
<feature type="domain" description="Cytoskeleton-associated protein 2 C-terminal" evidence="7">
    <location>
        <begin position="269"/>
        <end position="439"/>
    </location>
</feature>
<evidence type="ECO:0000313" key="8">
    <source>
        <dbReference type="Proteomes" id="UP000515150"/>
    </source>
</evidence>
<evidence type="ECO:0000256" key="3">
    <source>
        <dbReference type="ARBA" id="ARBA00022490"/>
    </source>
</evidence>